<name>A0A4S8RGI1_9HELO</name>
<evidence type="ECO:0000313" key="2">
    <source>
        <dbReference type="Proteomes" id="UP000308671"/>
    </source>
</evidence>
<keyword evidence="2" id="KW-1185">Reference proteome</keyword>
<dbReference type="EMBL" id="PQXL01000044">
    <property type="protein sequence ID" value="THV53699.1"/>
    <property type="molecule type" value="Genomic_DNA"/>
</dbReference>
<proteinExistence type="predicted"/>
<dbReference type="Proteomes" id="UP000308671">
    <property type="component" value="Unassembled WGS sequence"/>
</dbReference>
<evidence type="ECO:0000313" key="1">
    <source>
        <dbReference type="EMBL" id="THV53699.1"/>
    </source>
</evidence>
<dbReference type="AlphaFoldDB" id="A0A4S8RGI1"/>
<accession>A0A4S8RGI1</accession>
<protein>
    <submittedName>
        <fullName evidence="1">Uncharacterized protein</fullName>
    </submittedName>
</protein>
<organism evidence="1 2">
    <name type="scientific">Botrytis galanthina</name>
    <dbReference type="NCBI Taxonomy" id="278940"/>
    <lineage>
        <taxon>Eukaryota</taxon>
        <taxon>Fungi</taxon>
        <taxon>Dikarya</taxon>
        <taxon>Ascomycota</taxon>
        <taxon>Pezizomycotina</taxon>
        <taxon>Leotiomycetes</taxon>
        <taxon>Helotiales</taxon>
        <taxon>Sclerotiniaceae</taxon>
        <taxon>Botrytis</taxon>
    </lineage>
</organism>
<comment type="caution">
    <text evidence="1">The sequence shown here is derived from an EMBL/GenBank/DDBJ whole genome shotgun (WGS) entry which is preliminary data.</text>
</comment>
<sequence length="99" mass="11204">MHRVKRVFTLCSSACSANGGVGIWNGEMGKGGDQMSQDLKNEERARGAREGVNKMGLQECEEEETDTFWKKEKKYSNGRDELRFGIDSTNARRIEKEAE</sequence>
<gene>
    <name evidence="1" type="ORF">BGAL_0044g00240</name>
</gene>
<reference evidence="1 2" key="1">
    <citation type="submission" date="2017-12" db="EMBL/GenBank/DDBJ databases">
        <title>Comparative genomics of Botrytis spp.</title>
        <authorList>
            <person name="Valero-Jimenez C.A."/>
            <person name="Tapia P."/>
            <person name="Veloso J."/>
            <person name="Silva-Moreno E."/>
            <person name="Staats M."/>
            <person name="Valdes J.H."/>
            <person name="Van Kan J.A.L."/>
        </authorList>
    </citation>
    <scope>NUCLEOTIDE SEQUENCE [LARGE SCALE GENOMIC DNA]</scope>
    <source>
        <strain evidence="1 2">MUCL435</strain>
    </source>
</reference>